<dbReference type="PANTHER" id="PTHR43400">
    <property type="entry name" value="FUMARATE REDUCTASE"/>
    <property type="match status" value="1"/>
</dbReference>
<dbReference type="SUPFAM" id="SSF56425">
    <property type="entry name" value="Succinate dehydrogenase/fumarate reductase flavoprotein, catalytic domain"/>
    <property type="match status" value="1"/>
</dbReference>
<proteinExistence type="inferred from homology"/>
<dbReference type="RefSeq" id="WP_087442776.1">
    <property type="nucleotide sequence ID" value="NZ_CABMNB010000027.1"/>
</dbReference>
<keyword evidence="4 5" id="KW-0560">Oxidoreductase</keyword>
<comment type="similarity">
    <text evidence="5">Belongs to the FAD-dependent oxidoreductase 2 family. FRD/SDH subfamily.</text>
</comment>
<name>A0AAP9J426_PANTH</name>
<reference evidence="8 9" key="1">
    <citation type="submission" date="2019-07" db="EMBL/GenBank/DDBJ databases">
        <title>Paenibacillus thiaminolyticus NRRL B-4156.</title>
        <authorList>
            <person name="Hehnly C."/>
            <person name="Zhang L."/>
        </authorList>
    </citation>
    <scope>NUCLEOTIDE SEQUENCE [LARGE SCALE GENOMIC DNA]</scope>
    <source>
        <strain evidence="8 9">NRRL B-4156</strain>
    </source>
</reference>
<feature type="domain" description="FAD-dependent oxidoreductase 2 FAD-binding" evidence="6">
    <location>
        <begin position="28"/>
        <end position="450"/>
    </location>
</feature>
<dbReference type="PANTHER" id="PTHR43400:SF7">
    <property type="entry name" value="FAD-DEPENDENT OXIDOREDUCTASE 2 FAD BINDING DOMAIN-CONTAINING PROTEIN"/>
    <property type="match status" value="1"/>
</dbReference>
<protein>
    <submittedName>
        <fullName evidence="8">Flavocytochrome c</fullName>
    </submittedName>
</protein>
<dbReference type="InterPro" id="IPR010960">
    <property type="entry name" value="Flavocytochrome_c"/>
</dbReference>
<dbReference type="GO" id="GO:0010181">
    <property type="term" value="F:FMN binding"/>
    <property type="evidence" value="ECO:0007669"/>
    <property type="project" value="InterPro"/>
</dbReference>
<dbReference type="InterPro" id="IPR050315">
    <property type="entry name" value="FAD-oxidoreductase_2"/>
</dbReference>
<evidence type="ECO:0000259" key="6">
    <source>
        <dbReference type="Pfam" id="PF00890"/>
    </source>
</evidence>
<sequence>MKKWLLSCMALILVLSLAACGEKKEAADIVIIGAGGAGMTAAIEAHNQGAKVVLLEKLAFVGGNTARAEGGLNAAGTEYQQAAGIEDSAELFFEDTMKGGKEKNNPELVKTLTEKAKDSITFLKENGAELSEVGRAGGASVDRIHRPQGGEAAGNFMVVALKKRITDLGIDLRLNTSATEIIKNDKGEVTGVKAMDKEGKEFTIDAKKVMITSGGFGANFDMIKQYDPKLADFKTTNAPGALGEGIVMAEQAGAALVDMEYIQIHPTTIPGQGVLITEGVRGDGAILVNEDGQRFTNELLTRDVVSQNILAQNGKHAYLIFTDKLVENNHATEAYFKQNLVKEGSTIEELAGQINVDPANLAETVKQYNGYVKNNKDDQFGRESMKLSFEQGKYYAIEVTPGIHHTMGGIVINTKSQVLDKDGNVIPNLFAAGEVTGGVHGANRLGGNALADITTFGRIGADEAVTEINNK</sequence>
<dbReference type="InterPro" id="IPR003953">
    <property type="entry name" value="FAD-dep_OxRdtase_2_FAD-bd"/>
</dbReference>
<keyword evidence="3 5" id="KW-0274">FAD</keyword>
<dbReference type="FunFam" id="3.90.700.10:FF:000007">
    <property type="entry name" value="NADH-dependent fumarate reductase"/>
    <property type="match status" value="1"/>
</dbReference>
<dbReference type="InterPro" id="IPR036188">
    <property type="entry name" value="FAD/NAD-bd_sf"/>
</dbReference>
<dbReference type="AlphaFoldDB" id="A0AAP9J426"/>
<dbReference type="PRINTS" id="PR00368">
    <property type="entry name" value="FADPNR"/>
</dbReference>
<dbReference type="Proteomes" id="UP000315377">
    <property type="component" value="Chromosome"/>
</dbReference>
<evidence type="ECO:0000313" key="7">
    <source>
        <dbReference type="EMBL" id="MCY9610823.1"/>
    </source>
</evidence>
<dbReference type="SUPFAM" id="SSF51905">
    <property type="entry name" value="FAD/NAD(P)-binding domain"/>
    <property type="match status" value="1"/>
</dbReference>
<accession>A0AAP9J426</accession>
<dbReference type="NCBIfam" id="TIGR01813">
    <property type="entry name" value="flavo_cyto_c"/>
    <property type="match status" value="1"/>
</dbReference>
<keyword evidence="10" id="KW-1185">Reference proteome</keyword>
<dbReference type="Gene3D" id="3.90.700.10">
    <property type="entry name" value="Succinate dehydrogenase/fumarate reductase flavoprotein, catalytic domain"/>
    <property type="match status" value="1"/>
</dbReference>
<evidence type="ECO:0000313" key="10">
    <source>
        <dbReference type="Proteomes" id="UP001209276"/>
    </source>
</evidence>
<evidence type="ECO:0000256" key="3">
    <source>
        <dbReference type="ARBA" id="ARBA00022827"/>
    </source>
</evidence>
<reference evidence="7 10" key="2">
    <citation type="submission" date="2022-05" db="EMBL/GenBank/DDBJ databases">
        <title>Genome Sequencing of Bee-Associated Microbes.</title>
        <authorList>
            <person name="Dunlap C."/>
        </authorList>
    </citation>
    <scope>NUCLEOTIDE SEQUENCE [LARGE SCALE GENOMIC DNA]</scope>
    <source>
        <strain evidence="7 10">NRRL B-14613</strain>
    </source>
</reference>
<keyword evidence="2 5" id="KW-0285">Flavoprotein</keyword>
<dbReference type="Pfam" id="PF00890">
    <property type="entry name" value="FAD_binding_2"/>
    <property type="match status" value="1"/>
</dbReference>
<gene>
    <name evidence="8" type="ORF">FLT43_20600</name>
    <name evidence="7" type="ORF">M5W83_27130</name>
</gene>
<dbReference type="Gene3D" id="3.50.50.60">
    <property type="entry name" value="FAD/NAD(P)-binding domain"/>
    <property type="match status" value="1"/>
</dbReference>
<evidence type="ECO:0000313" key="8">
    <source>
        <dbReference type="EMBL" id="QDM45608.1"/>
    </source>
</evidence>
<dbReference type="EMBL" id="JAMDMM010000064">
    <property type="protein sequence ID" value="MCY9610823.1"/>
    <property type="molecule type" value="Genomic_DNA"/>
</dbReference>
<dbReference type="EMBL" id="CP041405">
    <property type="protein sequence ID" value="QDM45608.1"/>
    <property type="molecule type" value="Genomic_DNA"/>
</dbReference>
<evidence type="ECO:0000256" key="1">
    <source>
        <dbReference type="ARBA" id="ARBA00001974"/>
    </source>
</evidence>
<evidence type="ECO:0000256" key="5">
    <source>
        <dbReference type="RuleBase" id="RU366062"/>
    </source>
</evidence>
<comment type="cofactor">
    <cofactor evidence="1">
        <name>FAD</name>
        <dbReference type="ChEBI" id="CHEBI:57692"/>
    </cofactor>
</comment>
<dbReference type="PRINTS" id="PR00411">
    <property type="entry name" value="PNDRDTASEI"/>
</dbReference>
<feature type="signal peptide" evidence="5">
    <location>
        <begin position="1"/>
        <end position="18"/>
    </location>
</feature>
<dbReference type="InterPro" id="IPR027477">
    <property type="entry name" value="Succ_DH/fumarate_Rdtase_cat_sf"/>
</dbReference>
<evidence type="ECO:0000313" key="9">
    <source>
        <dbReference type="Proteomes" id="UP000315377"/>
    </source>
</evidence>
<organism evidence="8 9">
    <name type="scientific">Paenibacillus thiaminolyticus</name>
    <name type="common">Bacillus thiaminolyticus</name>
    <dbReference type="NCBI Taxonomy" id="49283"/>
    <lineage>
        <taxon>Bacteria</taxon>
        <taxon>Bacillati</taxon>
        <taxon>Bacillota</taxon>
        <taxon>Bacilli</taxon>
        <taxon>Bacillales</taxon>
        <taxon>Paenibacillaceae</taxon>
        <taxon>Paenibacillus</taxon>
    </lineage>
</organism>
<dbReference type="PROSITE" id="PS51257">
    <property type="entry name" value="PROKAR_LIPOPROTEIN"/>
    <property type="match status" value="1"/>
</dbReference>
<evidence type="ECO:0000256" key="2">
    <source>
        <dbReference type="ARBA" id="ARBA00022630"/>
    </source>
</evidence>
<evidence type="ECO:0000256" key="4">
    <source>
        <dbReference type="ARBA" id="ARBA00023002"/>
    </source>
</evidence>
<keyword evidence="5" id="KW-0732">Signal</keyword>
<dbReference type="Proteomes" id="UP001209276">
    <property type="component" value="Unassembled WGS sequence"/>
</dbReference>
<dbReference type="GeneID" id="76998363"/>
<dbReference type="GO" id="GO:0033765">
    <property type="term" value="F:steroid dehydrogenase activity, acting on the CH-CH group of donors"/>
    <property type="evidence" value="ECO:0007669"/>
    <property type="project" value="UniProtKB-ARBA"/>
</dbReference>
<feature type="chain" id="PRO_5042662850" evidence="5">
    <location>
        <begin position="19"/>
        <end position="471"/>
    </location>
</feature>